<accession>A0ABX2MWQ4</accession>
<comment type="function">
    <text evidence="14 19">Joins adenosylcobinamide-GDP and alpha-ribazole to generate adenosylcobalamin (Ado-cobalamin). Also synthesizes adenosylcobalamin 5'-phosphate from adenosylcobinamide-GDP and alpha-ribazole 5'-phosphate.</text>
</comment>
<comment type="subcellular location">
    <subcellularLocation>
        <location evidence="2 19">Cell membrane</location>
        <topology evidence="2 19">Multi-pass membrane protein</topology>
    </subcellularLocation>
</comment>
<keyword evidence="11 19" id="KW-0460">Magnesium</keyword>
<evidence type="ECO:0000256" key="5">
    <source>
        <dbReference type="ARBA" id="ARBA00013200"/>
    </source>
</evidence>
<feature type="transmembrane region" description="Helical" evidence="19">
    <location>
        <begin position="195"/>
        <end position="214"/>
    </location>
</feature>
<evidence type="ECO:0000256" key="10">
    <source>
        <dbReference type="ARBA" id="ARBA00022692"/>
    </source>
</evidence>
<dbReference type="PANTHER" id="PTHR34148:SF1">
    <property type="entry name" value="ADENOSYLCOBINAMIDE-GDP RIBAZOLETRANSFERASE"/>
    <property type="match status" value="1"/>
</dbReference>
<evidence type="ECO:0000256" key="8">
    <source>
        <dbReference type="ARBA" id="ARBA00022573"/>
    </source>
</evidence>
<keyword evidence="7 19" id="KW-1003">Cell membrane</keyword>
<dbReference type="Proteomes" id="UP000577724">
    <property type="component" value="Unassembled WGS sequence"/>
</dbReference>
<evidence type="ECO:0000256" key="6">
    <source>
        <dbReference type="ARBA" id="ARBA00015850"/>
    </source>
</evidence>
<comment type="caution">
    <text evidence="20">The sequence shown here is derived from an EMBL/GenBank/DDBJ whole genome shotgun (WGS) entry which is preliminary data.</text>
</comment>
<name>A0ABX2MWQ4_9BACL</name>
<feature type="transmembrane region" description="Helical" evidence="19">
    <location>
        <begin position="62"/>
        <end position="80"/>
    </location>
</feature>
<evidence type="ECO:0000256" key="18">
    <source>
        <dbReference type="ARBA" id="ARBA00049504"/>
    </source>
</evidence>
<keyword evidence="12 19" id="KW-1133">Transmembrane helix</keyword>
<evidence type="ECO:0000256" key="2">
    <source>
        <dbReference type="ARBA" id="ARBA00004651"/>
    </source>
</evidence>
<evidence type="ECO:0000256" key="19">
    <source>
        <dbReference type="HAMAP-Rule" id="MF_00719"/>
    </source>
</evidence>
<feature type="transmembrane region" description="Helical" evidence="19">
    <location>
        <begin position="114"/>
        <end position="137"/>
    </location>
</feature>
<comment type="pathway">
    <text evidence="3 19">Cofactor biosynthesis; adenosylcobalamin biosynthesis; adenosylcobalamin from cob(II)yrinate a,c-diamide: step 7/7.</text>
</comment>
<proteinExistence type="inferred from homology"/>
<evidence type="ECO:0000256" key="13">
    <source>
        <dbReference type="ARBA" id="ARBA00023136"/>
    </source>
</evidence>
<evidence type="ECO:0000256" key="16">
    <source>
        <dbReference type="ARBA" id="ARBA00032853"/>
    </source>
</evidence>
<evidence type="ECO:0000256" key="4">
    <source>
        <dbReference type="ARBA" id="ARBA00010561"/>
    </source>
</evidence>
<gene>
    <name evidence="19 20" type="primary">cobS</name>
    <name evidence="20" type="ORF">HP548_30490</name>
</gene>
<evidence type="ECO:0000256" key="1">
    <source>
        <dbReference type="ARBA" id="ARBA00001946"/>
    </source>
</evidence>
<dbReference type="PANTHER" id="PTHR34148">
    <property type="entry name" value="ADENOSYLCOBINAMIDE-GDP RIBAZOLETRANSFERASE"/>
    <property type="match status" value="1"/>
</dbReference>
<keyword evidence="21" id="KW-1185">Reference proteome</keyword>
<keyword evidence="9 19" id="KW-0808">Transferase</keyword>
<dbReference type="EC" id="2.7.8.26" evidence="5 19"/>
<evidence type="ECO:0000256" key="3">
    <source>
        <dbReference type="ARBA" id="ARBA00004663"/>
    </source>
</evidence>
<feature type="transmembrane region" description="Helical" evidence="19">
    <location>
        <begin position="143"/>
        <end position="164"/>
    </location>
</feature>
<evidence type="ECO:0000256" key="17">
    <source>
        <dbReference type="ARBA" id="ARBA00048623"/>
    </source>
</evidence>
<dbReference type="EMBL" id="JABMCC010000121">
    <property type="protein sequence ID" value="NUU58417.1"/>
    <property type="molecule type" value="Genomic_DNA"/>
</dbReference>
<dbReference type="InterPro" id="IPR003805">
    <property type="entry name" value="CobS"/>
</dbReference>
<comment type="similarity">
    <text evidence="4 19">Belongs to the CobS family.</text>
</comment>
<keyword evidence="10 19" id="KW-0812">Transmembrane</keyword>
<comment type="catalytic activity">
    <reaction evidence="18 19">
        <text>alpha-ribazole 5'-phosphate + adenosylcob(III)inamide-GDP = adenosylcob(III)alamin 5'-phosphate + GMP + H(+)</text>
        <dbReference type="Rhea" id="RHEA:23560"/>
        <dbReference type="ChEBI" id="CHEBI:15378"/>
        <dbReference type="ChEBI" id="CHEBI:57918"/>
        <dbReference type="ChEBI" id="CHEBI:58115"/>
        <dbReference type="ChEBI" id="CHEBI:60487"/>
        <dbReference type="ChEBI" id="CHEBI:60493"/>
        <dbReference type="EC" id="2.7.8.26"/>
    </reaction>
</comment>
<feature type="transmembrane region" description="Helical" evidence="19">
    <location>
        <begin position="278"/>
        <end position="295"/>
    </location>
</feature>
<dbReference type="HAMAP" id="MF_00719">
    <property type="entry name" value="CobS"/>
    <property type="match status" value="1"/>
</dbReference>
<dbReference type="RefSeq" id="WP_175383761.1">
    <property type="nucleotide sequence ID" value="NZ_CBCRYD010000028.1"/>
</dbReference>
<dbReference type="GeneID" id="97135106"/>
<evidence type="ECO:0000256" key="11">
    <source>
        <dbReference type="ARBA" id="ARBA00022842"/>
    </source>
</evidence>
<feature type="transmembrane region" description="Helical" evidence="19">
    <location>
        <begin position="39"/>
        <end position="56"/>
    </location>
</feature>
<dbReference type="NCBIfam" id="TIGR00317">
    <property type="entry name" value="cobS"/>
    <property type="match status" value="1"/>
</dbReference>
<evidence type="ECO:0000256" key="9">
    <source>
        <dbReference type="ARBA" id="ARBA00022679"/>
    </source>
</evidence>
<dbReference type="Pfam" id="PF02654">
    <property type="entry name" value="CobS"/>
    <property type="match status" value="1"/>
</dbReference>
<keyword evidence="13 19" id="KW-0472">Membrane</keyword>
<evidence type="ECO:0000256" key="15">
    <source>
        <dbReference type="ARBA" id="ARBA00032605"/>
    </source>
</evidence>
<keyword evidence="8 19" id="KW-0169">Cobalamin biosynthesis</keyword>
<evidence type="ECO:0000256" key="7">
    <source>
        <dbReference type="ARBA" id="ARBA00022475"/>
    </source>
</evidence>
<dbReference type="GO" id="GO:0051073">
    <property type="term" value="F:adenosylcobinamide-GDP ribazoletransferase activity"/>
    <property type="evidence" value="ECO:0007669"/>
    <property type="project" value="UniProtKB-EC"/>
</dbReference>
<evidence type="ECO:0000256" key="14">
    <source>
        <dbReference type="ARBA" id="ARBA00025228"/>
    </source>
</evidence>
<organism evidence="20 21">
    <name type="scientific">Paenibacillus taichungensis</name>
    <dbReference type="NCBI Taxonomy" id="484184"/>
    <lineage>
        <taxon>Bacteria</taxon>
        <taxon>Bacillati</taxon>
        <taxon>Bacillota</taxon>
        <taxon>Bacilli</taxon>
        <taxon>Bacillales</taxon>
        <taxon>Paenibacillaceae</taxon>
        <taxon>Paenibacillus</taxon>
    </lineage>
</organism>
<comment type="cofactor">
    <cofactor evidence="1 19">
        <name>Mg(2+)</name>
        <dbReference type="ChEBI" id="CHEBI:18420"/>
    </cofactor>
</comment>
<evidence type="ECO:0000256" key="12">
    <source>
        <dbReference type="ARBA" id="ARBA00022989"/>
    </source>
</evidence>
<feature type="transmembrane region" description="Helical" evidence="19">
    <location>
        <begin position="234"/>
        <end position="257"/>
    </location>
</feature>
<evidence type="ECO:0000313" key="21">
    <source>
        <dbReference type="Proteomes" id="UP000577724"/>
    </source>
</evidence>
<reference evidence="20 21" key="1">
    <citation type="submission" date="2020-05" db="EMBL/GenBank/DDBJ databases">
        <title>Genome Sequencing of Type Strains.</title>
        <authorList>
            <person name="Lemaire J.F."/>
            <person name="Inderbitzin P."/>
            <person name="Gregorio O.A."/>
            <person name="Collins S.B."/>
            <person name="Wespe N."/>
            <person name="Knight-Connoni V."/>
        </authorList>
    </citation>
    <scope>NUCLEOTIDE SEQUENCE [LARGE SCALE GENOMIC DNA]</scope>
    <source>
        <strain evidence="20 21">DSM 19942</strain>
    </source>
</reference>
<comment type="catalytic activity">
    <reaction evidence="17 19">
        <text>alpha-ribazole + adenosylcob(III)inamide-GDP = adenosylcob(III)alamin + GMP + H(+)</text>
        <dbReference type="Rhea" id="RHEA:16049"/>
        <dbReference type="ChEBI" id="CHEBI:10329"/>
        <dbReference type="ChEBI" id="CHEBI:15378"/>
        <dbReference type="ChEBI" id="CHEBI:18408"/>
        <dbReference type="ChEBI" id="CHEBI:58115"/>
        <dbReference type="ChEBI" id="CHEBI:60487"/>
        <dbReference type="EC" id="2.7.8.26"/>
    </reaction>
</comment>
<sequence length="296" mass="32356">MSKGDLEQKHAAAAAFQFLSRFPVKMQLDFAPPLLRESVVYYPLVGAIIGLCVWLGGALMGALLPSFPAAVLTLTLWVWLTGGLHLDGWMDTADGLLSYRTRERMLEIMKDSRVGAMGVIACVLLLMMKASLIADFIARGNWAYGALLILPMIWSRWFMVYAMAAWPNARKDDGLAVLFKGLGERREVQRARSSAVGLTILAGVITWAAVWIFQPDTAMFQVLATENGLGTLPWWLYPVAAIIVVPLAGYVIGKFVAGRISERLGGLTGDTYGAMNELLEAALLTVLSLLQGFFLI</sequence>
<evidence type="ECO:0000313" key="20">
    <source>
        <dbReference type="EMBL" id="NUU58417.1"/>
    </source>
</evidence>
<protein>
    <recommendedName>
        <fullName evidence="6 19">Adenosylcobinamide-GDP ribazoletransferase</fullName>
        <ecNumber evidence="5 19">2.7.8.26</ecNumber>
    </recommendedName>
    <alternativeName>
        <fullName evidence="16 19">Cobalamin synthase</fullName>
    </alternativeName>
    <alternativeName>
        <fullName evidence="15 19">Cobalamin-5'-phosphate synthase</fullName>
    </alternativeName>
</protein>